<keyword evidence="4" id="KW-0812">Transmembrane</keyword>
<evidence type="ECO:0000313" key="10">
    <source>
        <dbReference type="EMBL" id="OGI37341.1"/>
    </source>
</evidence>
<evidence type="ECO:0000256" key="6">
    <source>
        <dbReference type="ARBA" id="ARBA00022989"/>
    </source>
</evidence>
<protein>
    <recommendedName>
        <fullName evidence="2">Delta(24)-sterol reductase</fullName>
        <ecNumber evidence="2">1.3.1.72</ecNumber>
    </recommendedName>
</protein>
<dbReference type="InterPro" id="IPR016164">
    <property type="entry name" value="FAD-linked_Oxase-like_C"/>
</dbReference>
<dbReference type="GO" id="GO:0050614">
    <property type="term" value="F:Delta24-sterol reductase activity"/>
    <property type="evidence" value="ECO:0007669"/>
    <property type="project" value="UniProtKB-EC"/>
</dbReference>
<dbReference type="EC" id="1.3.1.72" evidence="2"/>
<dbReference type="InterPro" id="IPR040165">
    <property type="entry name" value="Diminuto-like"/>
</dbReference>
<dbReference type="GO" id="GO:0071949">
    <property type="term" value="F:FAD binding"/>
    <property type="evidence" value="ECO:0007669"/>
    <property type="project" value="InterPro"/>
</dbReference>
<dbReference type="SUPFAM" id="SSF56176">
    <property type="entry name" value="FAD-binding/transporter-associated domain-like"/>
    <property type="match status" value="1"/>
</dbReference>
<evidence type="ECO:0000256" key="7">
    <source>
        <dbReference type="ARBA" id="ARBA00023002"/>
    </source>
</evidence>
<dbReference type="InterPro" id="IPR036318">
    <property type="entry name" value="FAD-bd_PCMH-like_sf"/>
</dbReference>
<evidence type="ECO:0000256" key="3">
    <source>
        <dbReference type="ARBA" id="ARBA00022630"/>
    </source>
</evidence>
<keyword evidence="3" id="KW-0285">Flavoprotein</keyword>
<feature type="domain" description="FAD-binding PCMH-type" evidence="9">
    <location>
        <begin position="1"/>
        <end position="168"/>
    </location>
</feature>
<name>A0A1F6SWL9_9PROT</name>
<sequence length="448" mass="52183">MSLSAYVARKARLVEFLQRQAAGSIRLGKDTSNLFRDRQDTGAKRLDVRDFNHVLHVDPAAGIVDVEGMTPYAVLVDECLKHGVMPTVVPQLKSITIGGATTGCGIEASSFRYGLVHETVQEIEVLLPGGRVVTVRPDNEHRDLFHGFPNSYGTLGYALRLKVRTVPVKSYVRLTHIRHRDPEACFADMARHCDRADIDFVDGVVFGRDEMVITLGQFVDQAPYTSDYTYDKIFYRSLRERTEDYLTVRDFIWRWDTDWFWCSKNLFAQNPLIRRLVYGRRRLNSIFYTKVMRWNSRWGITARLNRLLGIHSESVIQDVEIPLERCAEFFRFYHDNIRFLPVWLCPTRAYNPAASYDLYRMKPGQLYINFGFWDVISRRQPIPPGHFNRLVEQEVMALGGMKSLYSDSYFTEAEFWSIYNRPRYQALKAKYDPDGRMKDLFRKCVLNE</sequence>
<dbReference type="EMBL" id="MFSQ01000149">
    <property type="protein sequence ID" value="OGI37341.1"/>
    <property type="molecule type" value="Genomic_DNA"/>
</dbReference>
<reference evidence="10 11" key="1">
    <citation type="journal article" date="2016" name="Nat. Commun.">
        <title>Thousands of microbial genomes shed light on interconnected biogeochemical processes in an aquifer system.</title>
        <authorList>
            <person name="Anantharaman K."/>
            <person name="Brown C.T."/>
            <person name="Hug L.A."/>
            <person name="Sharon I."/>
            <person name="Castelle C.J."/>
            <person name="Probst A.J."/>
            <person name="Thomas B.C."/>
            <person name="Singh A."/>
            <person name="Wilkins M.J."/>
            <person name="Karaoz U."/>
            <person name="Brodie E.L."/>
            <person name="Williams K.H."/>
            <person name="Hubbard S.S."/>
            <person name="Banfield J.F."/>
        </authorList>
    </citation>
    <scope>NUCLEOTIDE SEQUENCE [LARGE SCALE GENOMIC DNA]</scope>
</reference>
<dbReference type="InterPro" id="IPR006094">
    <property type="entry name" value="Oxid_FAD_bind_N"/>
</dbReference>
<comment type="caution">
    <text evidence="10">The sequence shown here is derived from an EMBL/GenBank/DDBJ whole genome shotgun (WGS) entry which is preliminary data.</text>
</comment>
<dbReference type="PANTHER" id="PTHR10801:SF0">
    <property type="entry name" value="DELTA(24)-STEROL REDUCTASE"/>
    <property type="match status" value="1"/>
</dbReference>
<evidence type="ECO:0000256" key="1">
    <source>
        <dbReference type="ARBA" id="ARBA00004167"/>
    </source>
</evidence>
<proteinExistence type="predicted"/>
<keyword evidence="5" id="KW-0274">FAD</keyword>
<evidence type="ECO:0000256" key="2">
    <source>
        <dbReference type="ARBA" id="ARBA00012405"/>
    </source>
</evidence>
<dbReference type="STRING" id="1817756.A2140_03360"/>
<accession>A0A1F6SWL9</accession>
<gene>
    <name evidence="10" type="ORF">A2140_03360</name>
</gene>
<comment type="subcellular location">
    <subcellularLocation>
        <location evidence="1">Membrane</location>
        <topology evidence="1">Single-pass membrane protein</topology>
    </subcellularLocation>
</comment>
<evidence type="ECO:0000259" key="9">
    <source>
        <dbReference type="PROSITE" id="PS51387"/>
    </source>
</evidence>
<dbReference type="PROSITE" id="PS51387">
    <property type="entry name" value="FAD_PCMH"/>
    <property type="match status" value="1"/>
</dbReference>
<organism evidence="10 11">
    <name type="scientific">Candidatus Muproteobacteria bacterium RBG_16_62_13</name>
    <dbReference type="NCBI Taxonomy" id="1817756"/>
    <lineage>
        <taxon>Bacteria</taxon>
        <taxon>Pseudomonadati</taxon>
        <taxon>Pseudomonadota</taxon>
        <taxon>Candidatus Muproteobacteria</taxon>
    </lineage>
</organism>
<keyword evidence="6" id="KW-1133">Transmembrane helix</keyword>
<keyword evidence="8" id="KW-0472">Membrane</keyword>
<dbReference type="PANTHER" id="PTHR10801">
    <property type="entry name" value="24-DEHYDROCHOLESTEROL REDUCTASE"/>
    <property type="match status" value="1"/>
</dbReference>
<keyword evidence="7" id="KW-0560">Oxidoreductase</keyword>
<dbReference type="AlphaFoldDB" id="A0A1F6SWL9"/>
<dbReference type="GO" id="GO:0016020">
    <property type="term" value="C:membrane"/>
    <property type="evidence" value="ECO:0007669"/>
    <property type="project" value="UniProtKB-SubCell"/>
</dbReference>
<dbReference type="SUPFAM" id="SSF55103">
    <property type="entry name" value="FAD-linked oxidases, C-terminal domain"/>
    <property type="match status" value="1"/>
</dbReference>
<evidence type="ECO:0000256" key="5">
    <source>
        <dbReference type="ARBA" id="ARBA00022827"/>
    </source>
</evidence>
<dbReference type="Proteomes" id="UP000178379">
    <property type="component" value="Unassembled WGS sequence"/>
</dbReference>
<dbReference type="InterPro" id="IPR016166">
    <property type="entry name" value="FAD-bd_PCMH"/>
</dbReference>
<dbReference type="Gene3D" id="3.30.465.10">
    <property type="match status" value="1"/>
</dbReference>
<evidence type="ECO:0000313" key="11">
    <source>
        <dbReference type="Proteomes" id="UP000178379"/>
    </source>
</evidence>
<evidence type="ECO:0000256" key="4">
    <source>
        <dbReference type="ARBA" id="ARBA00022692"/>
    </source>
</evidence>
<evidence type="ECO:0000256" key="8">
    <source>
        <dbReference type="ARBA" id="ARBA00023136"/>
    </source>
</evidence>
<dbReference type="Pfam" id="PF01565">
    <property type="entry name" value="FAD_binding_4"/>
    <property type="match status" value="1"/>
</dbReference>
<dbReference type="InterPro" id="IPR016169">
    <property type="entry name" value="FAD-bd_PCMH_sub2"/>
</dbReference>